<dbReference type="NCBIfam" id="NF038353">
    <property type="entry name" value="FxLYD_dom"/>
    <property type="match status" value="1"/>
</dbReference>
<reference evidence="2 3" key="1">
    <citation type="submission" date="2015-09" db="EMBL/GenBank/DDBJ databases">
        <authorList>
            <consortium name="Pathogen Informatics"/>
        </authorList>
    </citation>
    <scope>NUCLEOTIDE SEQUENCE [LARGE SCALE GENOMIC DNA]</scope>
    <source>
        <strain evidence="2 3">2789STDY5834902</strain>
    </source>
</reference>
<dbReference type="InterPro" id="IPR047676">
    <property type="entry name" value="FxLYD_dom"/>
</dbReference>
<proteinExistence type="predicted"/>
<evidence type="ECO:0000256" key="1">
    <source>
        <dbReference type="SAM" id="SignalP"/>
    </source>
</evidence>
<feature type="signal peptide" evidence="1">
    <location>
        <begin position="1"/>
        <end position="20"/>
    </location>
</feature>
<keyword evidence="1" id="KW-0732">Signal</keyword>
<protein>
    <recommendedName>
        <fullName evidence="4">DUF5067 domain-containing protein</fullName>
    </recommendedName>
</protein>
<dbReference type="EMBL" id="CZAQ01000025">
    <property type="protein sequence ID" value="CUP21327.1"/>
    <property type="molecule type" value="Genomic_DNA"/>
</dbReference>
<dbReference type="AlphaFoldDB" id="A0A174LFL2"/>
<accession>A0A174LFL2</accession>
<evidence type="ECO:0008006" key="4">
    <source>
        <dbReference type="Google" id="ProtNLM"/>
    </source>
</evidence>
<feature type="chain" id="PRO_5038478338" description="DUF5067 domain-containing protein" evidence="1">
    <location>
        <begin position="21"/>
        <end position="270"/>
    </location>
</feature>
<sequence>MKRHYGMAAAISLFATVLCGALLLSGCSQVEKKNDGPDYADERAMAVIAQGYQKRSDYLESLGEDADLGSNKVRKEAIKTEIDNDKELKKASFKDTKMQEDVIAYLNLLDNQLDVVKKYAESDPKYYDEWEKAYDARSAQLKKLVDRYDLTVDDEYRDAFDELIKNGRTVEEKTHNDEVINGLLSSATFEKSDDGYGLYTYTAIVENTSDISFENVFLNVALYDADGVRAEECYADTSAWAPGEKVKFEVMSEVDASRVAPTVSNYSIKE</sequence>
<dbReference type="PROSITE" id="PS51257">
    <property type="entry name" value="PROKAR_LIPOPROTEIN"/>
    <property type="match status" value="1"/>
</dbReference>
<evidence type="ECO:0000313" key="3">
    <source>
        <dbReference type="Proteomes" id="UP000095454"/>
    </source>
</evidence>
<gene>
    <name evidence="2" type="ORF">ERS852514_01405</name>
</gene>
<name>A0A174LFL2_9ACTN</name>
<evidence type="ECO:0000313" key="2">
    <source>
        <dbReference type="EMBL" id="CUP21327.1"/>
    </source>
</evidence>
<organism evidence="2 3">
    <name type="scientific">Collinsella aerofaciens</name>
    <dbReference type="NCBI Taxonomy" id="74426"/>
    <lineage>
        <taxon>Bacteria</taxon>
        <taxon>Bacillati</taxon>
        <taxon>Actinomycetota</taxon>
        <taxon>Coriobacteriia</taxon>
        <taxon>Coriobacteriales</taxon>
        <taxon>Coriobacteriaceae</taxon>
        <taxon>Collinsella</taxon>
    </lineage>
</organism>
<dbReference type="RefSeq" id="WP_055252199.1">
    <property type="nucleotide sequence ID" value="NZ_CABIXX010000025.1"/>
</dbReference>
<dbReference type="Proteomes" id="UP000095454">
    <property type="component" value="Unassembled WGS sequence"/>
</dbReference>